<dbReference type="VEuPathDB" id="FungiDB:SeMB42_g01064"/>
<comment type="caution">
    <text evidence="2">The sequence shown here is derived from an EMBL/GenBank/DDBJ whole genome shotgun (WGS) entry which is preliminary data.</text>
</comment>
<gene>
    <name evidence="2" type="ORF">SeLEV6574_g07238</name>
</gene>
<reference evidence="2 3" key="1">
    <citation type="journal article" date="2019" name="Sci. Rep.">
        <title>Comparative genomics of chytrid fungi reveal insights into the obligate biotrophic and pathogenic lifestyle of Synchytrium endobioticum.</title>
        <authorList>
            <person name="van de Vossenberg B.T.L.H."/>
            <person name="Warris S."/>
            <person name="Nguyen H.D.T."/>
            <person name="van Gent-Pelzer M.P.E."/>
            <person name="Joly D.L."/>
            <person name="van de Geest H.C."/>
            <person name="Bonants P.J.M."/>
            <person name="Smith D.S."/>
            <person name="Levesque C.A."/>
            <person name="van der Lee T.A.J."/>
        </authorList>
    </citation>
    <scope>NUCLEOTIDE SEQUENCE [LARGE SCALE GENOMIC DNA]</scope>
    <source>
        <strain evidence="2 3">LEV6574</strain>
    </source>
</reference>
<evidence type="ECO:0000256" key="1">
    <source>
        <dbReference type="SAM" id="MobiDB-lite"/>
    </source>
</evidence>
<accession>A0A507CD04</accession>
<dbReference type="EMBL" id="QEAM01000487">
    <property type="protein sequence ID" value="TPX39400.1"/>
    <property type="molecule type" value="Genomic_DNA"/>
</dbReference>
<evidence type="ECO:0000313" key="3">
    <source>
        <dbReference type="Proteomes" id="UP000320475"/>
    </source>
</evidence>
<feature type="region of interest" description="Disordered" evidence="1">
    <location>
        <begin position="94"/>
        <end position="115"/>
    </location>
</feature>
<proteinExistence type="predicted"/>
<organism evidence="2 3">
    <name type="scientific">Synchytrium endobioticum</name>
    <dbReference type="NCBI Taxonomy" id="286115"/>
    <lineage>
        <taxon>Eukaryota</taxon>
        <taxon>Fungi</taxon>
        <taxon>Fungi incertae sedis</taxon>
        <taxon>Chytridiomycota</taxon>
        <taxon>Chytridiomycota incertae sedis</taxon>
        <taxon>Chytridiomycetes</taxon>
        <taxon>Synchytriales</taxon>
        <taxon>Synchytriaceae</taxon>
        <taxon>Synchytrium</taxon>
    </lineage>
</organism>
<dbReference type="AlphaFoldDB" id="A0A507CD04"/>
<dbReference type="Proteomes" id="UP000320475">
    <property type="component" value="Unassembled WGS sequence"/>
</dbReference>
<evidence type="ECO:0000313" key="2">
    <source>
        <dbReference type="EMBL" id="TPX39400.1"/>
    </source>
</evidence>
<feature type="region of interest" description="Disordered" evidence="1">
    <location>
        <begin position="33"/>
        <end position="82"/>
    </location>
</feature>
<feature type="compositionally biased region" description="Basic and acidic residues" evidence="1">
    <location>
        <begin position="65"/>
        <end position="82"/>
    </location>
</feature>
<sequence length="115" mass="12680">MAFFLRDTFDDPFFARSPLDLLVALDAPRRIQSGQGEAASKDGKASGAVAQSEDKGRGLGRFRAPRVDVEETDKESSSSRKYMAREYMRTSITMLPAYPRNTPNSFTRPGLSAVS</sequence>
<name>A0A507CD04_9FUNG</name>
<protein>
    <submittedName>
        <fullName evidence="2">Uncharacterized protein</fullName>
    </submittedName>
</protein>